<dbReference type="GO" id="GO:0016972">
    <property type="term" value="F:thiol oxidase activity"/>
    <property type="evidence" value="ECO:0007669"/>
    <property type="project" value="UniProtKB-EC"/>
</dbReference>
<evidence type="ECO:0000256" key="4">
    <source>
        <dbReference type="ARBA" id="ARBA00022827"/>
    </source>
</evidence>
<organism evidence="9">
    <name type="scientific">viral metagenome</name>
    <dbReference type="NCBI Taxonomy" id="1070528"/>
    <lineage>
        <taxon>unclassified sequences</taxon>
        <taxon>metagenomes</taxon>
        <taxon>organismal metagenomes</taxon>
    </lineage>
</organism>
<keyword evidence="7" id="KW-1133">Transmembrane helix</keyword>
<keyword evidence="5" id="KW-0560">Oxidoreductase</keyword>
<dbReference type="SUPFAM" id="SSF69000">
    <property type="entry name" value="FAD-dependent thiol oxidase"/>
    <property type="match status" value="1"/>
</dbReference>
<evidence type="ECO:0000256" key="3">
    <source>
        <dbReference type="ARBA" id="ARBA00022630"/>
    </source>
</evidence>
<dbReference type="PROSITE" id="PS51324">
    <property type="entry name" value="ERV_ALR"/>
    <property type="match status" value="1"/>
</dbReference>
<evidence type="ECO:0000259" key="8">
    <source>
        <dbReference type="PROSITE" id="PS51324"/>
    </source>
</evidence>
<feature type="transmembrane region" description="Helical" evidence="7">
    <location>
        <begin position="109"/>
        <end position="128"/>
    </location>
</feature>
<evidence type="ECO:0000256" key="2">
    <source>
        <dbReference type="ARBA" id="ARBA00012512"/>
    </source>
</evidence>
<name>A0A6C0M0D5_9ZZZZ</name>
<evidence type="ECO:0000313" key="9">
    <source>
        <dbReference type="EMBL" id="QHU35758.1"/>
    </source>
</evidence>
<dbReference type="EMBL" id="MN740611">
    <property type="protein sequence ID" value="QHU35758.1"/>
    <property type="molecule type" value="Genomic_DNA"/>
</dbReference>
<reference evidence="9" key="1">
    <citation type="journal article" date="2020" name="Nature">
        <title>Giant virus diversity and host interactions through global metagenomics.</title>
        <authorList>
            <person name="Schulz F."/>
            <person name="Roux S."/>
            <person name="Paez-Espino D."/>
            <person name="Jungbluth S."/>
            <person name="Walsh D.A."/>
            <person name="Denef V.J."/>
            <person name="McMahon K.D."/>
            <person name="Konstantinidis K.T."/>
            <person name="Eloe-Fadrosh E.A."/>
            <person name="Kyrpides N.C."/>
            <person name="Woyke T."/>
        </authorList>
    </citation>
    <scope>NUCLEOTIDE SEQUENCE</scope>
    <source>
        <strain evidence="9">GVMAG-S-1035085-51</strain>
    </source>
</reference>
<evidence type="ECO:0000256" key="7">
    <source>
        <dbReference type="SAM" id="Phobius"/>
    </source>
</evidence>
<dbReference type="EC" id="1.8.3.2" evidence="2"/>
<dbReference type="Pfam" id="PF04777">
    <property type="entry name" value="Evr1_Alr"/>
    <property type="match status" value="1"/>
</dbReference>
<dbReference type="InterPro" id="IPR036774">
    <property type="entry name" value="ERV/ALR_sulphydryl_oxid_sf"/>
</dbReference>
<keyword evidence="3" id="KW-0285">Flavoprotein</keyword>
<evidence type="ECO:0000256" key="5">
    <source>
        <dbReference type="ARBA" id="ARBA00023002"/>
    </source>
</evidence>
<dbReference type="InterPro" id="IPR017905">
    <property type="entry name" value="ERV/ALR_sulphydryl_oxidase"/>
</dbReference>
<feature type="domain" description="ERV/ALR sulfhydryl oxidase" evidence="8">
    <location>
        <begin position="3"/>
        <end position="100"/>
    </location>
</feature>
<accession>A0A6C0M0D5</accession>
<evidence type="ECO:0000256" key="1">
    <source>
        <dbReference type="ARBA" id="ARBA00001974"/>
    </source>
</evidence>
<sequence>MTINLNPKIWGPHAWFFLDSIIISINNDNLQIYKSFFSNLGAVLPCAKCRIHFDEYIKSHPLTDVSNKDEFLIWFNTLHNEIRIWNGTSPRDIKSVLQFYNQQYNTSNIIPYCIIILAIMIFILIFFVRSR</sequence>
<dbReference type="AlphaFoldDB" id="A0A6C0M0D5"/>
<protein>
    <recommendedName>
        <fullName evidence="2">thiol oxidase</fullName>
        <ecNumber evidence="2">1.8.3.2</ecNumber>
    </recommendedName>
</protein>
<comment type="cofactor">
    <cofactor evidence="1">
        <name>FAD</name>
        <dbReference type="ChEBI" id="CHEBI:57692"/>
    </cofactor>
</comment>
<keyword evidence="7" id="KW-0472">Membrane</keyword>
<evidence type="ECO:0000256" key="6">
    <source>
        <dbReference type="ARBA" id="ARBA00023157"/>
    </source>
</evidence>
<keyword evidence="7" id="KW-0812">Transmembrane</keyword>
<dbReference type="Gene3D" id="1.20.120.310">
    <property type="entry name" value="ERV/ALR sulfhydryl oxidase domain"/>
    <property type="match status" value="1"/>
</dbReference>
<keyword evidence="4" id="KW-0274">FAD</keyword>
<proteinExistence type="predicted"/>
<keyword evidence="6" id="KW-1015">Disulfide bond</keyword>